<reference evidence="4" key="3">
    <citation type="submission" date="2016-05" db="EMBL/GenBank/DDBJ databases">
        <authorList>
            <person name="Naeem Raeece"/>
        </authorList>
    </citation>
    <scope>NUCLEOTIDE SEQUENCE [LARGE SCALE GENOMIC DNA]</scope>
</reference>
<accession>A0A1A9AH79</accession>
<evidence type="ECO:0000313" key="2">
    <source>
        <dbReference type="EMBL" id="SBT51973.1"/>
    </source>
</evidence>
<reference evidence="3" key="1">
    <citation type="submission" date="2016-05" db="EMBL/GenBank/DDBJ databases">
        <authorList>
            <person name="Lavstsen T."/>
            <person name="Jespersen J.S."/>
        </authorList>
    </citation>
    <scope>NUCLEOTIDE SEQUENCE [LARGE SCALE GENOMIC DNA]</scope>
</reference>
<dbReference type="Proteomes" id="UP000078555">
    <property type="component" value="Unassembled WGS sequence"/>
</dbReference>
<evidence type="ECO:0000313" key="4">
    <source>
        <dbReference type="Proteomes" id="UP000078550"/>
    </source>
</evidence>
<dbReference type="EMBL" id="FLRD01000736">
    <property type="protein sequence ID" value="SBT55515.1"/>
    <property type="molecule type" value="Genomic_DNA"/>
</dbReference>
<keyword evidence="1" id="KW-1133">Transmembrane helix</keyword>
<evidence type="ECO:0000313" key="3">
    <source>
        <dbReference type="EMBL" id="SBT55515.1"/>
    </source>
</evidence>
<name>A0A1A9AH79_PLAOA</name>
<gene>
    <name evidence="3" type="ORF">POVWA1_070510</name>
    <name evidence="2" type="ORF">POVWA2_062790</name>
</gene>
<organism evidence="3 5">
    <name type="scientific">Plasmodium ovale wallikeri</name>
    <dbReference type="NCBI Taxonomy" id="864142"/>
    <lineage>
        <taxon>Eukaryota</taxon>
        <taxon>Sar</taxon>
        <taxon>Alveolata</taxon>
        <taxon>Apicomplexa</taxon>
        <taxon>Aconoidasida</taxon>
        <taxon>Haemosporida</taxon>
        <taxon>Plasmodiidae</taxon>
        <taxon>Plasmodium</taxon>
        <taxon>Plasmodium (Plasmodium)</taxon>
    </lineage>
</organism>
<dbReference type="InterPro" id="IPR008780">
    <property type="entry name" value="Plasmodium_Vir"/>
</dbReference>
<keyword evidence="5" id="KW-1185">Reference proteome</keyword>
<dbReference type="AlphaFoldDB" id="A0A1A9AH79"/>
<keyword evidence="1" id="KW-0472">Membrane</keyword>
<reference evidence="5" key="2">
    <citation type="submission" date="2016-05" db="EMBL/GenBank/DDBJ databases">
        <authorList>
            <person name="Naeem R."/>
        </authorList>
    </citation>
    <scope>NUCLEOTIDE SEQUENCE [LARGE SCALE GENOMIC DNA]</scope>
</reference>
<dbReference type="Pfam" id="PF05795">
    <property type="entry name" value="Plasmodium_Vir"/>
    <property type="match status" value="2"/>
</dbReference>
<evidence type="ECO:0000313" key="5">
    <source>
        <dbReference type="Proteomes" id="UP000078555"/>
    </source>
</evidence>
<sequence length="336" mass="39305">MEDWDELLQGSPAYNVYDEFNSTLPMDGYENDFQSVINMKNSDSRIKNLCGRVVGILSTNSKLKSNNSNNREYCMHLHFWLYDQIIKIFKPDSIGNAEIVDILKDMFDGWYNYNSHLSKITCSAKYSFVATFEEWNRGKILNDYFKNFQYITNNYSPSDAKCEKYRSYLEYINEQYREYKKKCSYGDMTPCNYYYTDIEKYNPNVLLSKPSCEIRSAQMVNSTGSSGEMNETLGTSVFPGTLELENVQDDSASSNSVRNVLVAVSSSLLGIFIFFFVFYRLTPLGYWLRTRLLSKRINDHNIYEEENEYLENTYEQEKKVYDRSGHNIGYNTLNKT</sequence>
<feature type="transmembrane region" description="Helical" evidence="1">
    <location>
        <begin position="260"/>
        <end position="281"/>
    </location>
</feature>
<dbReference type="EMBL" id="FLRE01000274">
    <property type="protein sequence ID" value="SBT51973.1"/>
    <property type="molecule type" value="Genomic_DNA"/>
</dbReference>
<evidence type="ECO:0000256" key="1">
    <source>
        <dbReference type="SAM" id="Phobius"/>
    </source>
</evidence>
<dbReference type="Proteomes" id="UP000078550">
    <property type="component" value="Unassembled WGS sequence"/>
</dbReference>
<protein>
    <submittedName>
        <fullName evidence="3">PIR Superfamily Protein</fullName>
    </submittedName>
</protein>
<proteinExistence type="predicted"/>
<keyword evidence="1" id="KW-0812">Transmembrane</keyword>